<dbReference type="STRING" id="80852.AWOD_I_0040"/>
<keyword evidence="4" id="KW-0804">Transcription</keyword>
<dbReference type="Pfam" id="PF03466">
    <property type="entry name" value="LysR_substrate"/>
    <property type="match status" value="1"/>
</dbReference>
<keyword evidence="7" id="KW-1185">Reference proteome</keyword>
<dbReference type="EMBL" id="LN554846">
    <property type="protein sequence ID" value="CED70138.1"/>
    <property type="molecule type" value="Genomic_DNA"/>
</dbReference>
<keyword evidence="2" id="KW-0805">Transcription regulation</keyword>
<keyword evidence="3" id="KW-0238">DNA-binding</keyword>
<dbReference type="InterPro" id="IPR036388">
    <property type="entry name" value="WH-like_DNA-bd_sf"/>
</dbReference>
<dbReference type="GeneID" id="28539570"/>
<evidence type="ECO:0000256" key="2">
    <source>
        <dbReference type="ARBA" id="ARBA00023015"/>
    </source>
</evidence>
<dbReference type="InterPro" id="IPR005119">
    <property type="entry name" value="LysR_subst-bd"/>
</dbReference>
<dbReference type="Gene3D" id="1.10.10.10">
    <property type="entry name" value="Winged helix-like DNA-binding domain superfamily/Winged helix DNA-binding domain"/>
    <property type="match status" value="1"/>
</dbReference>
<comment type="similarity">
    <text evidence="1">Belongs to the LysR transcriptional regulatory family.</text>
</comment>
<evidence type="ECO:0000313" key="6">
    <source>
        <dbReference type="EMBL" id="CED70138.1"/>
    </source>
</evidence>
<dbReference type="AlphaFoldDB" id="A0A090ILP3"/>
<dbReference type="Pfam" id="PF00126">
    <property type="entry name" value="HTH_1"/>
    <property type="match status" value="1"/>
</dbReference>
<dbReference type="SUPFAM" id="SSF46785">
    <property type="entry name" value="Winged helix' DNA-binding domain"/>
    <property type="match status" value="1"/>
</dbReference>
<evidence type="ECO:0000256" key="4">
    <source>
        <dbReference type="ARBA" id="ARBA00023163"/>
    </source>
</evidence>
<dbReference type="GO" id="GO:0003677">
    <property type="term" value="F:DNA binding"/>
    <property type="evidence" value="ECO:0007669"/>
    <property type="project" value="UniProtKB-KW"/>
</dbReference>
<name>A0A090ILP3_9GAMM</name>
<feature type="domain" description="HTH lysR-type" evidence="5">
    <location>
        <begin position="9"/>
        <end position="66"/>
    </location>
</feature>
<gene>
    <name evidence="6" type="ORF">AWOD_I_0040</name>
</gene>
<dbReference type="Proteomes" id="UP000032427">
    <property type="component" value="Chromosome 1"/>
</dbReference>
<dbReference type="Gene3D" id="3.40.190.10">
    <property type="entry name" value="Periplasmic binding protein-like II"/>
    <property type="match status" value="2"/>
</dbReference>
<dbReference type="CDD" id="cd08417">
    <property type="entry name" value="PBP2_Nitroaromatics_like"/>
    <property type="match status" value="1"/>
</dbReference>
<dbReference type="OrthoDB" id="8893795at2"/>
<evidence type="ECO:0000256" key="1">
    <source>
        <dbReference type="ARBA" id="ARBA00009437"/>
    </source>
</evidence>
<reference evidence="7" key="1">
    <citation type="submission" date="2014-09" db="EMBL/GenBank/DDBJ databases">
        <authorList>
            <person name="Hjerde E."/>
        </authorList>
    </citation>
    <scope>NUCLEOTIDE SEQUENCE [LARGE SCALE GENOMIC DNA]</scope>
    <source>
        <strain evidence="7">06/09/139</strain>
    </source>
</reference>
<dbReference type="InterPro" id="IPR036390">
    <property type="entry name" value="WH_DNA-bd_sf"/>
</dbReference>
<organism evidence="6 7">
    <name type="scientific">Aliivibrio wodanis</name>
    <dbReference type="NCBI Taxonomy" id="80852"/>
    <lineage>
        <taxon>Bacteria</taxon>
        <taxon>Pseudomonadati</taxon>
        <taxon>Pseudomonadota</taxon>
        <taxon>Gammaproteobacteria</taxon>
        <taxon>Vibrionales</taxon>
        <taxon>Vibrionaceae</taxon>
        <taxon>Aliivibrio</taxon>
    </lineage>
</organism>
<evidence type="ECO:0000313" key="7">
    <source>
        <dbReference type="Proteomes" id="UP000032427"/>
    </source>
</evidence>
<dbReference type="PATRIC" id="fig|80852.17.peg.40"/>
<accession>A0A090ILP3</accession>
<dbReference type="PANTHER" id="PTHR30118">
    <property type="entry name" value="HTH-TYPE TRANSCRIPTIONAL REGULATOR LEUO-RELATED"/>
    <property type="match status" value="1"/>
</dbReference>
<dbReference type="GO" id="GO:0003700">
    <property type="term" value="F:DNA-binding transcription factor activity"/>
    <property type="evidence" value="ECO:0007669"/>
    <property type="project" value="InterPro"/>
</dbReference>
<proteinExistence type="inferred from homology"/>
<dbReference type="HOGENOM" id="CLU_039613_39_2_6"/>
<sequence>MFFEKLTKIDLNLLLTLHLLLEEKSVTRAAQRLCLSQSAVSKNLAKLRSQFDDPLFTRSAYGLQPTVKAISLQGRLHTLLSHLETITEEAEFDPQRSHYRFRVGLVESTYPLLLPHFMSYILNKAPNVMLDTHAWDTETIKKLQSGEMDIGITGKDLDPKYANITMQTPADIRGQEIYRDSQMCLVRPNHPVLVQEWTLNTYLQQRHVQVRCDGKDQWLLDYKLAEKGLERSIGIIVPDFNSAASLCTHTDLVFTAPSHFIKLIAKQLNLIVLPLPTELPQMAYTLFWHQQKENDAANCWLRNTIISHCQDLSASTIADNA</sequence>
<dbReference type="InterPro" id="IPR050389">
    <property type="entry name" value="LysR-type_TF"/>
</dbReference>
<dbReference type="PANTHER" id="PTHR30118:SF7">
    <property type="entry name" value="TRANSCRIPTIONAL REGULATOR LYSR FAMILY"/>
    <property type="match status" value="1"/>
</dbReference>
<dbReference type="KEGG" id="awd:AWOD_I_0040"/>
<dbReference type="PROSITE" id="PS50931">
    <property type="entry name" value="HTH_LYSR"/>
    <property type="match status" value="1"/>
</dbReference>
<dbReference type="PRINTS" id="PR00039">
    <property type="entry name" value="HTHLYSR"/>
</dbReference>
<evidence type="ECO:0000256" key="3">
    <source>
        <dbReference type="ARBA" id="ARBA00023125"/>
    </source>
</evidence>
<protein>
    <submittedName>
        <fullName evidence="6">HTH-type transcriptional regulator, LysR-family</fullName>
    </submittedName>
</protein>
<dbReference type="InterPro" id="IPR037402">
    <property type="entry name" value="YidZ_PBP2"/>
</dbReference>
<dbReference type="SUPFAM" id="SSF53850">
    <property type="entry name" value="Periplasmic binding protein-like II"/>
    <property type="match status" value="1"/>
</dbReference>
<dbReference type="InterPro" id="IPR000847">
    <property type="entry name" value="LysR_HTH_N"/>
</dbReference>
<evidence type="ECO:0000259" key="5">
    <source>
        <dbReference type="PROSITE" id="PS50931"/>
    </source>
</evidence>